<feature type="transmembrane region" description="Helical" evidence="2">
    <location>
        <begin position="68"/>
        <end position="92"/>
    </location>
</feature>
<feature type="transmembrane region" description="Helical" evidence="2">
    <location>
        <begin position="176"/>
        <end position="201"/>
    </location>
</feature>
<evidence type="ECO:0000313" key="4">
    <source>
        <dbReference type="EMBL" id="TBN57126.1"/>
    </source>
</evidence>
<keyword evidence="2" id="KW-0812">Transmembrane</keyword>
<accession>A0A4Q9GQI0</accession>
<gene>
    <name evidence="4" type="ORF">EYE40_06760</name>
</gene>
<dbReference type="Proteomes" id="UP000294194">
    <property type="component" value="Unassembled WGS sequence"/>
</dbReference>
<dbReference type="EMBL" id="SISG01000001">
    <property type="protein sequence ID" value="TBN57126.1"/>
    <property type="molecule type" value="Genomic_DNA"/>
</dbReference>
<dbReference type="AlphaFoldDB" id="A0A4Q9GQI0"/>
<protein>
    <submittedName>
        <fullName evidence="4">DUF2510 domain-containing protein</fullName>
    </submittedName>
</protein>
<feature type="transmembrane region" description="Helical" evidence="2">
    <location>
        <begin position="145"/>
        <end position="164"/>
    </location>
</feature>
<comment type="caution">
    <text evidence="4">The sequence shown here is derived from an EMBL/GenBank/DDBJ whole genome shotgun (WGS) entry which is preliminary data.</text>
</comment>
<evidence type="ECO:0000259" key="3">
    <source>
        <dbReference type="Pfam" id="PF10708"/>
    </source>
</evidence>
<evidence type="ECO:0000313" key="5">
    <source>
        <dbReference type="Proteomes" id="UP000294194"/>
    </source>
</evidence>
<feature type="region of interest" description="Disordered" evidence="1">
    <location>
        <begin position="1"/>
        <end position="20"/>
    </location>
</feature>
<keyword evidence="2" id="KW-0472">Membrane</keyword>
<organism evidence="4 5">
    <name type="scientific">Glaciihabitans arcticus</name>
    <dbReference type="NCBI Taxonomy" id="2668039"/>
    <lineage>
        <taxon>Bacteria</taxon>
        <taxon>Bacillati</taxon>
        <taxon>Actinomycetota</taxon>
        <taxon>Actinomycetes</taxon>
        <taxon>Micrococcales</taxon>
        <taxon>Microbacteriaceae</taxon>
        <taxon>Glaciihabitans</taxon>
    </lineage>
</organism>
<dbReference type="Pfam" id="PF10708">
    <property type="entry name" value="DUF2510"/>
    <property type="match status" value="1"/>
</dbReference>
<sequence>MSIDGTPTTPEGWYPDPSGAPKSRWWDGTAWTEHYHDPSAPVDASPAAVGSATITAPVTSTGSGPYTLWLWIIIGLLAVSFLSLVTFDFQGYVLASAYSVNDPFAIFTPGYFLMLGVSFIAYWGTVALAFFDHKELKARGIASPFHWAFAFISSLVYLVGRSIVLKRRIGSGMLPLWVSVGYVVACVIVVIVWVVSTVALITSISNGFS</sequence>
<keyword evidence="2" id="KW-1133">Transmembrane helix</keyword>
<dbReference type="RefSeq" id="WP_130981237.1">
    <property type="nucleotide sequence ID" value="NZ_SISG01000001.1"/>
</dbReference>
<reference evidence="5" key="1">
    <citation type="submission" date="2019-02" db="EMBL/GenBank/DDBJ databases">
        <title>Glaciihabitans arcticus sp. nov., a psychrotolerant bacterium isolated from polar soil.</title>
        <authorList>
            <person name="Dahal R.H."/>
        </authorList>
    </citation>
    <scope>NUCLEOTIDE SEQUENCE [LARGE SCALE GENOMIC DNA]</scope>
    <source>
        <strain evidence="5">RP-3-7</strain>
    </source>
</reference>
<evidence type="ECO:0000256" key="1">
    <source>
        <dbReference type="SAM" id="MobiDB-lite"/>
    </source>
</evidence>
<feature type="transmembrane region" description="Helical" evidence="2">
    <location>
        <begin position="104"/>
        <end position="125"/>
    </location>
</feature>
<name>A0A4Q9GQI0_9MICO</name>
<evidence type="ECO:0000256" key="2">
    <source>
        <dbReference type="SAM" id="Phobius"/>
    </source>
</evidence>
<proteinExistence type="predicted"/>
<keyword evidence="5" id="KW-1185">Reference proteome</keyword>
<dbReference type="InterPro" id="IPR018929">
    <property type="entry name" value="DUF2510"/>
</dbReference>
<feature type="domain" description="DUF2510" evidence="3">
    <location>
        <begin position="12"/>
        <end position="42"/>
    </location>
</feature>